<evidence type="ECO:0000313" key="1">
    <source>
        <dbReference type="EMBL" id="KGM36168.1"/>
    </source>
</evidence>
<proteinExistence type="predicted"/>
<organism evidence="1 2">
    <name type="scientific">Inquilinus limosus MP06</name>
    <dbReference type="NCBI Taxonomy" id="1398085"/>
    <lineage>
        <taxon>Bacteria</taxon>
        <taxon>Pseudomonadati</taxon>
        <taxon>Pseudomonadota</taxon>
        <taxon>Alphaproteobacteria</taxon>
        <taxon>Rhodospirillales</taxon>
        <taxon>Rhodospirillaceae</taxon>
        <taxon>Inquilinus</taxon>
    </lineage>
</organism>
<comment type="caution">
    <text evidence="1">The sequence shown here is derived from an EMBL/GenBank/DDBJ whole genome shotgun (WGS) entry which is preliminary data.</text>
</comment>
<name>A0A0A0DE41_9PROT</name>
<dbReference type="AlphaFoldDB" id="A0A0A0DE41"/>
<reference evidence="1 2" key="1">
    <citation type="submission" date="2014-01" db="EMBL/GenBank/DDBJ databases">
        <title>Genome sequence determination for a cystic fibrosis isolate, Inquilinus limosus.</title>
        <authorList>
            <person name="Pino M."/>
            <person name="Di Conza J."/>
            <person name="Gutkind G."/>
        </authorList>
    </citation>
    <scope>NUCLEOTIDE SEQUENCE [LARGE SCALE GENOMIC DNA]</scope>
    <source>
        <strain evidence="1 2">MP06</strain>
    </source>
</reference>
<dbReference type="EMBL" id="JANX01000001">
    <property type="protein sequence ID" value="KGM36168.1"/>
    <property type="molecule type" value="Genomic_DNA"/>
</dbReference>
<dbReference type="RefSeq" id="WP_034830596.1">
    <property type="nucleotide sequence ID" value="NZ_JANX01000001.1"/>
</dbReference>
<gene>
    <name evidence="1" type="ORF">P409_00540</name>
</gene>
<dbReference type="Proteomes" id="UP000029995">
    <property type="component" value="Unassembled WGS sequence"/>
</dbReference>
<accession>A0A0A0DE41</accession>
<evidence type="ECO:0000313" key="2">
    <source>
        <dbReference type="Proteomes" id="UP000029995"/>
    </source>
</evidence>
<sequence>MKLKAVHNKRLGRWQLCHDQWCKPGETSIVAIVLTSEDPEADERRAKLIEARFNEGDALQRSRDLWKETAEFVLKHATPTGWRPKMEWAEDDQPIPEDAQIEAAHPMISEAPNVHGVYAEALRMVSAKRSKYALVDLVHWLLMRHA</sequence>
<protein>
    <submittedName>
        <fullName evidence="1">Uncharacterized protein</fullName>
    </submittedName>
</protein>